<reference evidence="1 2" key="1">
    <citation type="submission" date="2015-07" db="EMBL/GenBank/DDBJ databases">
        <authorList>
            <person name="Noorani M."/>
        </authorList>
    </citation>
    <scope>NUCLEOTIDE SEQUENCE [LARGE SCALE GENOMIC DNA]</scope>
    <source>
        <strain evidence="1 2">0788_9</strain>
    </source>
</reference>
<dbReference type="PATRIC" id="fig|81035.3.peg.4680"/>
<accession>A0A0N1JNS8</accession>
<dbReference type="AlphaFoldDB" id="A0A0N1JNS8"/>
<comment type="caution">
    <text evidence="1">The sequence shown here is derived from an EMBL/GenBank/DDBJ whole genome shotgun (WGS) entry which is preliminary data.</text>
</comment>
<evidence type="ECO:0000313" key="2">
    <source>
        <dbReference type="Proteomes" id="UP000037891"/>
    </source>
</evidence>
<name>A0A0N1JNS8_PSESX</name>
<gene>
    <name evidence="1" type="ORF">ABJ99_4377</name>
</gene>
<reference evidence="1 2" key="2">
    <citation type="submission" date="2015-10" db="EMBL/GenBank/DDBJ databases">
        <title>Comparative genomics and high-throughput reverse genetic screens identify a new phytobacterial MAMP and an Arabidopsis receptor required for immune elicitation.</title>
        <authorList>
            <person name="Mott G.A."/>
            <person name="Thakur S."/>
            <person name="Wang P.W."/>
            <person name="Desveaux D."/>
            <person name="Guttman D.S."/>
        </authorList>
    </citation>
    <scope>NUCLEOTIDE SEQUENCE [LARGE SCALE GENOMIC DNA]</scope>
    <source>
        <strain evidence="1 2">0788_9</strain>
    </source>
</reference>
<sequence length="39" mass="4478">MIKNDILHRKVDIPIKKFEDACNRVAGFIMALHEKAKSP</sequence>
<organism evidence="1 2">
    <name type="scientific">Pseudomonas syringae pv. cilantro</name>
    <dbReference type="NCBI Taxonomy" id="81035"/>
    <lineage>
        <taxon>Bacteria</taxon>
        <taxon>Pseudomonadati</taxon>
        <taxon>Pseudomonadota</taxon>
        <taxon>Gammaproteobacteria</taxon>
        <taxon>Pseudomonadales</taxon>
        <taxon>Pseudomonadaceae</taxon>
        <taxon>Pseudomonas</taxon>
        <taxon>Pseudomonas syringae</taxon>
    </lineage>
</organism>
<proteinExistence type="predicted"/>
<evidence type="ECO:0000313" key="1">
    <source>
        <dbReference type="EMBL" id="KPC28523.1"/>
    </source>
</evidence>
<dbReference type="Proteomes" id="UP000037891">
    <property type="component" value="Unassembled WGS sequence"/>
</dbReference>
<protein>
    <submittedName>
        <fullName evidence="1">Uncharacterized protein</fullName>
    </submittedName>
</protein>
<dbReference type="EMBL" id="LGLN01000064">
    <property type="protein sequence ID" value="KPC28523.1"/>
    <property type="molecule type" value="Genomic_DNA"/>
</dbReference>